<protein>
    <submittedName>
        <fullName evidence="2">Uncharacterized protein</fullName>
    </submittedName>
</protein>
<reference evidence="2" key="1">
    <citation type="submission" date="2023-06" db="EMBL/GenBank/DDBJ databases">
        <authorList>
            <person name="Delattre M."/>
        </authorList>
    </citation>
    <scope>NUCLEOTIDE SEQUENCE</scope>
    <source>
        <strain evidence="2">AF72</strain>
    </source>
</reference>
<proteinExistence type="predicted"/>
<evidence type="ECO:0000256" key="1">
    <source>
        <dbReference type="SAM" id="SignalP"/>
    </source>
</evidence>
<dbReference type="Proteomes" id="UP001177023">
    <property type="component" value="Unassembled WGS sequence"/>
</dbReference>
<evidence type="ECO:0000313" key="2">
    <source>
        <dbReference type="EMBL" id="CAJ0580164.1"/>
    </source>
</evidence>
<keyword evidence="1" id="KW-0732">Signal</keyword>
<organism evidence="2 3">
    <name type="scientific">Mesorhabditis spiculigera</name>
    <dbReference type="NCBI Taxonomy" id="96644"/>
    <lineage>
        <taxon>Eukaryota</taxon>
        <taxon>Metazoa</taxon>
        <taxon>Ecdysozoa</taxon>
        <taxon>Nematoda</taxon>
        <taxon>Chromadorea</taxon>
        <taxon>Rhabditida</taxon>
        <taxon>Rhabditina</taxon>
        <taxon>Rhabditomorpha</taxon>
        <taxon>Rhabditoidea</taxon>
        <taxon>Rhabditidae</taxon>
        <taxon>Mesorhabditinae</taxon>
        <taxon>Mesorhabditis</taxon>
    </lineage>
</organism>
<feature type="signal peptide" evidence="1">
    <location>
        <begin position="1"/>
        <end position="19"/>
    </location>
</feature>
<dbReference type="EMBL" id="CATQJA010002659">
    <property type="protein sequence ID" value="CAJ0580164.1"/>
    <property type="molecule type" value="Genomic_DNA"/>
</dbReference>
<gene>
    <name evidence="2" type="ORF">MSPICULIGERA_LOCUS18365</name>
</gene>
<feature type="non-terminal residue" evidence="2">
    <location>
        <position position="136"/>
    </location>
</feature>
<comment type="caution">
    <text evidence="2">The sequence shown here is derived from an EMBL/GenBank/DDBJ whole genome shotgun (WGS) entry which is preliminary data.</text>
</comment>
<evidence type="ECO:0000313" key="3">
    <source>
        <dbReference type="Proteomes" id="UP001177023"/>
    </source>
</evidence>
<accession>A0AA36D5F0</accession>
<name>A0AA36D5F0_9BILA</name>
<keyword evidence="3" id="KW-1185">Reference proteome</keyword>
<sequence length="136" mass="14810">MAGFYVALLATVAFGPATGFIFGVKETTTQGSLRTHCVILYNVPEDVTGAGLPALIGSMLHQFGSNVSQRSVAYRNVPYPEQERANIQILNATWLDNGPRRDAKIVLNSGNDVRTFMDTVEKARGAENLYARAMIC</sequence>
<dbReference type="AlphaFoldDB" id="A0AA36D5F0"/>
<feature type="chain" id="PRO_5041215876" evidence="1">
    <location>
        <begin position="20"/>
        <end position="136"/>
    </location>
</feature>